<feature type="compositionally biased region" description="Polar residues" evidence="2">
    <location>
        <begin position="1121"/>
        <end position="1140"/>
    </location>
</feature>
<dbReference type="PANTHER" id="PTHR48125">
    <property type="entry name" value="LP07818P1"/>
    <property type="match status" value="1"/>
</dbReference>
<dbReference type="EMBL" id="VYYT01000018">
    <property type="protein sequence ID" value="KAK2777503.1"/>
    <property type="molecule type" value="Genomic_DNA"/>
</dbReference>
<reference evidence="3" key="1">
    <citation type="submission" date="2023-02" db="EMBL/GenBank/DDBJ databases">
        <title>Colletotrichum kahawae CIFC_Que2 genome sequencing and assembly.</title>
        <authorList>
            <person name="Baroncelli R."/>
        </authorList>
    </citation>
    <scope>NUCLEOTIDE SEQUENCE</scope>
    <source>
        <strain evidence="3">CIFC_Que2</strain>
    </source>
</reference>
<proteinExistence type="predicted"/>
<feature type="region of interest" description="Disordered" evidence="2">
    <location>
        <begin position="968"/>
        <end position="1160"/>
    </location>
</feature>
<feature type="compositionally biased region" description="Low complexity" evidence="2">
    <location>
        <begin position="493"/>
        <end position="504"/>
    </location>
</feature>
<feature type="compositionally biased region" description="Basic and acidic residues" evidence="2">
    <location>
        <begin position="352"/>
        <end position="362"/>
    </location>
</feature>
<evidence type="ECO:0000313" key="4">
    <source>
        <dbReference type="Proteomes" id="UP001281614"/>
    </source>
</evidence>
<evidence type="ECO:0000256" key="2">
    <source>
        <dbReference type="SAM" id="MobiDB-lite"/>
    </source>
</evidence>
<dbReference type="InterPro" id="IPR036864">
    <property type="entry name" value="Zn2-C6_fun-type_DNA-bd_sf"/>
</dbReference>
<feature type="compositionally biased region" description="Low complexity" evidence="2">
    <location>
        <begin position="816"/>
        <end position="864"/>
    </location>
</feature>
<evidence type="ECO:0000256" key="1">
    <source>
        <dbReference type="ARBA" id="ARBA00023242"/>
    </source>
</evidence>
<dbReference type="GO" id="GO:0008270">
    <property type="term" value="F:zinc ion binding"/>
    <property type="evidence" value="ECO:0007669"/>
    <property type="project" value="InterPro"/>
</dbReference>
<dbReference type="CDD" id="cd00067">
    <property type="entry name" value="GAL4"/>
    <property type="match status" value="1"/>
</dbReference>
<protein>
    <submittedName>
        <fullName evidence="3">C6 finger domain-containing protein</fullName>
    </submittedName>
</protein>
<feature type="compositionally biased region" description="Low complexity" evidence="2">
    <location>
        <begin position="391"/>
        <end position="404"/>
    </location>
</feature>
<feature type="region of interest" description="Disordered" evidence="2">
    <location>
        <begin position="628"/>
        <end position="657"/>
    </location>
</feature>
<feature type="compositionally biased region" description="Low complexity" evidence="2">
    <location>
        <begin position="938"/>
        <end position="951"/>
    </location>
</feature>
<feature type="region of interest" description="Disordered" evidence="2">
    <location>
        <begin position="324"/>
        <end position="404"/>
    </location>
</feature>
<dbReference type="Gene3D" id="4.10.240.10">
    <property type="entry name" value="Zn(2)-C6 fungal-type DNA-binding domain"/>
    <property type="match status" value="1"/>
</dbReference>
<feature type="region of interest" description="Disordered" evidence="2">
    <location>
        <begin position="760"/>
        <end position="951"/>
    </location>
</feature>
<feature type="region of interest" description="Disordered" evidence="2">
    <location>
        <begin position="492"/>
        <end position="556"/>
    </location>
</feature>
<feature type="compositionally biased region" description="Pro residues" evidence="2">
    <location>
        <begin position="327"/>
        <end position="337"/>
    </location>
</feature>
<feature type="compositionally biased region" description="Low complexity" evidence="2">
    <location>
        <begin position="763"/>
        <end position="783"/>
    </location>
</feature>
<evidence type="ECO:0000313" key="3">
    <source>
        <dbReference type="EMBL" id="KAK2777503.1"/>
    </source>
</evidence>
<feature type="compositionally biased region" description="Low complexity" evidence="2">
    <location>
        <begin position="1061"/>
        <end position="1097"/>
    </location>
</feature>
<feature type="compositionally biased region" description="Low complexity" evidence="2">
    <location>
        <begin position="968"/>
        <end position="979"/>
    </location>
</feature>
<dbReference type="AlphaFoldDB" id="A0AAE0DFN6"/>
<dbReference type="PANTHER" id="PTHR48125:SF10">
    <property type="entry name" value="OS12G0136300 PROTEIN"/>
    <property type="match status" value="1"/>
</dbReference>
<feature type="compositionally biased region" description="Polar residues" evidence="2">
    <location>
        <begin position="1043"/>
        <end position="1060"/>
    </location>
</feature>
<feature type="compositionally biased region" description="Low complexity" evidence="2">
    <location>
        <begin position="1018"/>
        <end position="1042"/>
    </location>
</feature>
<keyword evidence="4" id="KW-1185">Reference proteome</keyword>
<accession>A0AAE0DFN6</accession>
<feature type="compositionally biased region" description="Basic residues" evidence="2">
    <location>
        <begin position="525"/>
        <end position="535"/>
    </location>
</feature>
<feature type="compositionally biased region" description="Polar residues" evidence="2">
    <location>
        <begin position="980"/>
        <end position="1017"/>
    </location>
</feature>
<dbReference type="Proteomes" id="UP001281614">
    <property type="component" value="Unassembled WGS sequence"/>
</dbReference>
<dbReference type="GO" id="GO:0000981">
    <property type="term" value="F:DNA-binding transcription factor activity, RNA polymerase II-specific"/>
    <property type="evidence" value="ECO:0007669"/>
    <property type="project" value="InterPro"/>
</dbReference>
<feature type="region of interest" description="Disordered" evidence="2">
    <location>
        <begin position="1"/>
        <end position="55"/>
    </location>
</feature>
<feature type="compositionally biased region" description="Polar residues" evidence="2">
    <location>
        <begin position="917"/>
        <end position="937"/>
    </location>
</feature>
<comment type="caution">
    <text evidence="3">The sequence shown here is derived from an EMBL/GenBank/DDBJ whole genome shotgun (WGS) entry which is preliminary data.</text>
</comment>
<organism evidence="3 4">
    <name type="scientific">Colletotrichum kahawae</name>
    <name type="common">Coffee berry disease fungus</name>
    <dbReference type="NCBI Taxonomy" id="34407"/>
    <lineage>
        <taxon>Eukaryota</taxon>
        <taxon>Fungi</taxon>
        <taxon>Dikarya</taxon>
        <taxon>Ascomycota</taxon>
        <taxon>Pezizomycotina</taxon>
        <taxon>Sordariomycetes</taxon>
        <taxon>Hypocreomycetidae</taxon>
        <taxon>Glomerellales</taxon>
        <taxon>Glomerellaceae</taxon>
        <taxon>Colletotrichum</taxon>
        <taxon>Colletotrichum gloeosporioides species complex</taxon>
    </lineage>
</organism>
<gene>
    <name evidence="3" type="ORF">CKAH01_12051</name>
</gene>
<feature type="compositionally biased region" description="Polar residues" evidence="2">
    <location>
        <begin position="865"/>
        <end position="884"/>
    </location>
</feature>
<name>A0AAE0DFN6_COLKA</name>
<keyword evidence="1" id="KW-0539">Nucleus</keyword>
<sequence>MAVATADPGESPGQEGTLTAMANPPRPPPSSLSHPSSQGRGTAPSRPQPLPLYEQTTPTKASIAGLSHNITRTQQSPSAKSRLSSLAALITRNEKDSRRNPAMAEALLGLAPSSYGDALSDKFSIAKPEDLPAQLQQSLDTKRTPTRCEHVSVTLDVPSTVEFAIRESDGDAQENIDPALSGFRSQTVEGQQVKVVRAYDAIIQQPHDNPAMQRAVAKHIVALLSTVDESNWMVREVSRGPYGWTFTYMCKDSMAMWNRQNGKTASKLLVGEFSQQELDPAVSGRPAFDCRGTLTIAFSKNSRTINVKYEHSPLHKTVGEMIEHFRPLPPAPPPAPLIPAGDKKKTPRKRKVEYNEDGTPKEPKRKRKSAAVNEDGTPAQPKKKRKKKSDANAAEASADGAGAADATVMTKADAAVQSNLHSQANLNVPPAEAARRREVAIRMLSDNGVDPETLSTEQFSIFANQSPDLQKESLSMLVKYGAERLRIVHPNDAAASSSTSASSTPPQPAVLEEPAASSESDTPTKGKKKASRKSKSATDLEEELIPAPEGTPVKMISRGSCIGCRTGKLKVSTVARDTLHQTNKMQCDRAKPTCDVCEEEGRDCQYPLVKSAATKKKTTLTAVQVVSDDEDDAEADAEPEPEPVPEPQEEPEPDDIETIDYTSNIPVANMLTPAADTSTQDYFNSGPSDLTYGQGSSNDMGLSHAVNTYPEPSATVSFTDQHAVTSSYTQPALTQTANYTQSAVDTTSYTQPAVAETVSYTQPAAKSPRASRTSTATRRSLPSGARTSTTESAVPLPSYAQNWTTSPPKAPANTVSPTMTTRQPRSSSRRSTQTPAEAAAQQSTFNTTQQTATHAAIQQQQQQQHRPSPTPQVAQSVTPAQVSPFQAPVQTARAKSRAGYRASTRTPVNTDPRPTPSHHTVQQSSTVDTQPMGNVSGYSNYNTKYSSTSNNNAASDTRLAYEPYAAQTTSAATSTYPSYDNTYDRSSTAQNTNIAYTPTNNSRSGQYQTRSSQSYNNTTTPAASSYSQTPTTTQQQTASLQSFNMRASATGTHTRSSSNKYQQQQQQQSQQQQPQQTQTYGTYSSQTQPQQSAQPDQHSWYGFGSSTTSSTPANAAGGYGTRSSTSNSYGSGTASANQAYQQQQQQHYGGLNVSGHNYTGTDNEMYELLKLHNSGR</sequence>
<dbReference type="InterPro" id="IPR001138">
    <property type="entry name" value="Zn2Cys6_DnaBD"/>
</dbReference>